<evidence type="ECO:0000256" key="2">
    <source>
        <dbReference type="ARBA" id="ARBA00022475"/>
    </source>
</evidence>
<dbReference type="Pfam" id="PF02653">
    <property type="entry name" value="BPD_transp_2"/>
    <property type="match status" value="1"/>
</dbReference>
<keyword evidence="4 6" id="KW-1133">Transmembrane helix</keyword>
<dbReference type="Proteomes" id="UP001549104">
    <property type="component" value="Unassembled WGS sequence"/>
</dbReference>
<gene>
    <name evidence="7" type="ORF">ABIC55_001576</name>
</gene>
<evidence type="ECO:0000256" key="6">
    <source>
        <dbReference type="SAM" id="Phobius"/>
    </source>
</evidence>
<accession>A0ABV2K6M7</accession>
<evidence type="ECO:0000256" key="4">
    <source>
        <dbReference type="ARBA" id="ARBA00022989"/>
    </source>
</evidence>
<feature type="transmembrane region" description="Helical" evidence="6">
    <location>
        <begin position="59"/>
        <end position="80"/>
    </location>
</feature>
<keyword evidence="8" id="KW-1185">Reference proteome</keyword>
<feature type="transmembrane region" description="Helical" evidence="6">
    <location>
        <begin position="207"/>
        <end position="230"/>
    </location>
</feature>
<dbReference type="RefSeq" id="WP_067210548.1">
    <property type="nucleotide sequence ID" value="NZ_CP014616.1"/>
</dbReference>
<sequence length="350" mass="37808">MFSAIFGSVEQGIIYAIMALGVYITFRVLDFPDLTVDGSFVTGAAVAATMIVFGYHPLFATGVAIVIGFIAGCITGLLHTKGKINPLLAGILMMIALYSINLRIMGMTSDSSVGRPNIPLLNAETLFSKFYVFWSTLGIDESINQFFSMLGVTYLPSTWGTLFLMIIATLLIKVVVDWFLQTEIGLAIRATGDNKKMIRSFSANTDTLVILGLGLSNGLVAFSGALIAQYSKFSDIGMGIGMIIIGLASVIIGEAIFGTKTIMRTTLAVIAGAIIYRIVLGLALRVEFLDTGDMKLITAVIVIAALILPQYIDKRRENKRKAKRHAERLTTYDHVLNKGGNAIAETPTDK</sequence>
<evidence type="ECO:0000313" key="7">
    <source>
        <dbReference type="EMBL" id="MET3656492.1"/>
    </source>
</evidence>
<comment type="caution">
    <text evidence="7">The sequence shown here is derived from an EMBL/GenBank/DDBJ whole genome shotgun (WGS) entry which is preliminary data.</text>
</comment>
<name>A0ABV2K6M7_SPOPS</name>
<feature type="transmembrane region" description="Helical" evidence="6">
    <location>
        <begin position="236"/>
        <end position="258"/>
    </location>
</feature>
<evidence type="ECO:0000313" key="8">
    <source>
        <dbReference type="Proteomes" id="UP001549104"/>
    </source>
</evidence>
<dbReference type="CDD" id="cd06574">
    <property type="entry name" value="TM_PBP1_branched-chain-AA_like"/>
    <property type="match status" value="1"/>
</dbReference>
<keyword evidence="2" id="KW-1003">Cell membrane</keyword>
<dbReference type="PANTHER" id="PTHR32196">
    <property type="entry name" value="ABC TRANSPORTER PERMEASE PROTEIN YPHD-RELATED-RELATED"/>
    <property type="match status" value="1"/>
</dbReference>
<protein>
    <submittedName>
        <fullName evidence="7">ABC transport system permease protein</fullName>
    </submittedName>
</protein>
<evidence type="ECO:0000256" key="5">
    <source>
        <dbReference type="ARBA" id="ARBA00023136"/>
    </source>
</evidence>
<proteinExistence type="predicted"/>
<dbReference type="EMBL" id="JBEPME010000001">
    <property type="protein sequence ID" value="MET3656492.1"/>
    <property type="molecule type" value="Genomic_DNA"/>
</dbReference>
<dbReference type="PANTHER" id="PTHR32196:SF69">
    <property type="entry name" value="BRANCHED-CHAIN AMINO ACID TRANSPORT SYSTEM, PERMEASE PROTEIN"/>
    <property type="match status" value="1"/>
</dbReference>
<dbReference type="InterPro" id="IPR001851">
    <property type="entry name" value="ABC_transp_permease"/>
</dbReference>
<keyword evidence="5 6" id="KW-0472">Membrane</keyword>
<evidence type="ECO:0000256" key="3">
    <source>
        <dbReference type="ARBA" id="ARBA00022692"/>
    </source>
</evidence>
<feature type="transmembrane region" description="Helical" evidence="6">
    <location>
        <begin position="265"/>
        <end position="284"/>
    </location>
</feature>
<organism evidence="7 8">
    <name type="scientific">Sporosarcina psychrophila</name>
    <name type="common">Bacillus psychrophilus</name>
    <dbReference type="NCBI Taxonomy" id="1476"/>
    <lineage>
        <taxon>Bacteria</taxon>
        <taxon>Bacillati</taxon>
        <taxon>Bacillota</taxon>
        <taxon>Bacilli</taxon>
        <taxon>Bacillales</taxon>
        <taxon>Caryophanaceae</taxon>
        <taxon>Sporosarcina</taxon>
    </lineage>
</organism>
<reference evidence="7 8" key="1">
    <citation type="submission" date="2024-06" db="EMBL/GenBank/DDBJ databases">
        <title>Sorghum-associated microbial communities from plants grown in Nebraska, USA.</title>
        <authorList>
            <person name="Schachtman D."/>
        </authorList>
    </citation>
    <scope>NUCLEOTIDE SEQUENCE [LARGE SCALE GENOMIC DNA]</scope>
    <source>
        <strain evidence="7 8">1288</strain>
    </source>
</reference>
<feature type="transmembrane region" description="Helical" evidence="6">
    <location>
        <begin position="12"/>
        <end position="29"/>
    </location>
</feature>
<feature type="transmembrane region" description="Helical" evidence="6">
    <location>
        <begin position="87"/>
        <end position="106"/>
    </location>
</feature>
<evidence type="ECO:0000256" key="1">
    <source>
        <dbReference type="ARBA" id="ARBA00004651"/>
    </source>
</evidence>
<feature type="transmembrane region" description="Helical" evidence="6">
    <location>
        <begin position="296"/>
        <end position="312"/>
    </location>
</feature>
<keyword evidence="3 6" id="KW-0812">Transmembrane</keyword>
<comment type="subcellular location">
    <subcellularLocation>
        <location evidence="1">Cell membrane</location>
        <topology evidence="1">Multi-pass membrane protein</topology>
    </subcellularLocation>
</comment>
<feature type="transmembrane region" description="Helical" evidence="6">
    <location>
        <begin position="159"/>
        <end position="180"/>
    </location>
</feature>